<name>A0A0V8GEW2_9BACL</name>
<reference evidence="1 4" key="1">
    <citation type="journal article" date="2015" name="Int. J. Syst. Evol. Microbiol.">
        <title>Exiguobacterium enclense sp. nov., isolated from sediment.</title>
        <authorList>
            <person name="Dastager S.G."/>
            <person name="Mawlankar R."/>
            <person name="Sonalkar V.V."/>
            <person name="Thorat M.N."/>
            <person name="Mual P."/>
            <person name="Verma A."/>
            <person name="Krishnamurthi S."/>
            <person name="Tang S.K."/>
            <person name="Li W.J."/>
        </authorList>
    </citation>
    <scope>NUCLEOTIDE SEQUENCE [LARGE SCALE GENOMIC DNA]</scope>
    <source>
        <strain evidence="1 4">NIO-1109</strain>
    </source>
</reference>
<dbReference type="EMBL" id="LDQV01000017">
    <property type="protein sequence ID" value="KTR27283.1"/>
    <property type="molecule type" value="Genomic_DNA"/>
</dbReference>
<reference evidence="3 6" key="3">
    <citation type="submission" date="2023-12" db="EMBL/GenBank/DDBJ databases">
        <authorList>
            <person name="Easwaran N."/>
            <person name="Lazarus H.P.S."/>
        </authorList>
    </citation>
    <scope>NUCLEOTIDE SEQUENCE [LARGE SCALE GENOMIC DNA]</scope>
    <source>
        <strain evidence="3 6">VIT-2023</strain>
    </source>
</reference>
<organism evidence="1 4">
    <name type="scientific">Exiguobacterium indicum</name>
    <dbReference type="NCBI Taxonomy" id="296995"/>
    <lineage>
        <taxon>Bacteria</taxon>
        <taxon>Bacillati</taxon>
        <taxon>Bacillota</taxon>
        <taxon>Bacilli</taxon>
        <taxon>Bacillales</taxon>
        <taxon>Bacillales Family XII. Incertae Sedis</taxon>
        <taxon>Exiguobacterium</taxon>
    </lineage>
</organism>
<evidence type="ECO:0000313" key="1">
    <source>
        <dbReference type="EMBL" id="KSU48773.1"/>
    </source>
</evidence>
<dbReference type="GeneID" id="90837670"/>
<evidence type="ECO:0000313" key="2">
    <source>
        <dbReference type="EMBL" id="KTR27283.1"/>
    </source>
</evidence>
<dbReference type="AlphaFoldDB" id="A0A0V8GEW2"/>
<sequence>MVPKIEFVEHFDDNKGKRFKIELWNLGTFTFSAESARGPVTRFTSIDIQFVQACVQRMRSIVDAKKAFQEDQPV</sequence>
<accession>A0A0V8GEW2</accession>
<evidence type="ECO:0000313" key="6">
    <source>
        <dbReference type="Proteomes" id="UP001387110"/>
    </source>
</evidence>
<dbReference type="Proteomes" id="UP000072605">
    <property type="component" value="Unassembled WGS sequence"/>
</dbReference>
<dbReference type="OrthoDB" id="2353643at2"/>
<gene>
    <name evidence="1" type="ORF">AS033_10615</name>
    <name evidence="2" type="ORF">RSA11_06845</name>
    <name evidence="3" type="ORF">SZL87_11900</name>
</gene>
<dbReference type="Proteomes" id="UP000053797">
    <property type="component" value="Unassembled WGS sequence"/>
</dbReference>
<dbReference type="EMBL" id="JBAWKY010000003">
    <property type="protein sequence ID" value="MEI4463134.1"/>
    <property type="molecule type" value="Genomic_DNA"/>
</dbReference>
<protein>
    <submittedName>
        <fullName evidence="1">Uncharacterized protein</fullName>
    </submittedName>
</protein>
<evidence type="ECO:0000313" key="3">
    <source>
        <dbReference type="EMBL" id="MEI4463134.1"/>
    </source>
</evidence>
<dbReference type="RefSeq" id="WP_023466807.1">
    <property type="nucleotide sequence ID" value="NZ_FMYN01000003.1"/>
</dbReference>
<reference evidence="2 5" key="2">
    <citation type="journal article" date="2016" name="Front. Microbiol.">
        <title>Genomic Resource of Rice Seed Associated Bacteria.</title>
        <authorList>
            <person name="Midha S."/>
            <person name="Bansal K."/>
            <person name="Sharma S."/>
            <person name="Kumar N."/>
            <person name="Patil P.P."/>
            <person name="Chaudhry V."/>
            <person name="Patil P.B."/>
        </authorList>
    </citation>
    <scope>NUCLEOTIDE SEQUENCE [LARGE SCALE GENOMIC DNA]</scope>
    <source>
        <strain evidence="2 5">RSA11</strain>
    </source>
</reference>
<evidence type="ECO:0000313" key="4">
    <source>
        <dbReference type="Proteomes" id="UP000053797"/>
    </source>
</evidence>
<dbReference type="EMBL" id="LNQL01000003">
    <property type="protein sequence ID" value="KSU48773.1"/>
    <property type="molecule type" value="Genomic_DNA"/>
</dbReference>
<proteinExistence type="predicted"/>
<comment type="caution">
    <text evidence="1">The sequence shown here is derived from an EMBL/GenBank/DDBJ whole genome shotgun (WGS) entry which is preliminary data.</text>
</comment>
<dbReference type="Proteomes" id="UP001387110">
    <property type="component" value="Unassembled WGS sequence"/>
</dbReference>
<evidence type="ECO:0000313" key="5">
    <source>
        <dbReference type="Proteomes" id="UP000072605"/>
    </source>
</evidence>
<keyword evidence="6" id="KW-1185">Reference proteome</keyword>